<gene>
    <name evidence="6" type="ORF">A3C21_03970</name>
</gene>
<evidence type="ECO:0000256" key="3">
    <source>
        <dbReference type="ARBA" id="ARBA00022989"/>
    </source>
</evidence>
<dbReference type="STRING" id="1798500.A3C21_03970"/>
<evidence type="ECO:0000256" key="5">
    <source>
        <dbReference type="SAM" id="Phobius"/>
    </source>
</evidence>
<reference evidence="6 7" key="1">
    <citation type="journal article" date="2016" name="Nat. Commun.">
        <title>Thousands of microbial genomes shed light on interconnected biogeochemical processes in an aquifer system.</title>
        <authorList>
            <person name="Anantharaman K."/>
            <person name="Brown C.T."/>
            <person name="Hug L.A."/>
            <person name="Sharon I."/>
            <person name="Castelle C.J."/>
            <person name="Probst A.J."/>
            <person name="Thomas B.C."/>
            <person name="Singh A."/>
            <person name="Wilkins M.J."/>
            <person name="Karaoz U."/>
            <person name="Brodie E.L."/>
            <person name="Williams K.H."/>
            <person name="Hubbard S.S."/>
            <person name="Banfield J.F."/>
        </authorList>
    </citation>
    <scope>NUCLEOTIDE SEQUENCE [LARGE SCALE GENOMIC DNA]</scope>
</reference>
<organism evidence="6 7">
    <name type="scientific">Candidatus Kaiserbacteria bacterium RIFCSPHIGHO2_02_FULL_59_21</name>
    <dbReference type="NCBI Taxonomy" id="1798500"/>
    <lineage>
        <taxon>Bacteria</taxon>
        <taxon>Candidatus Kaiseribacteriota</taxon>
    </lineage>
</organism>
<comment type="caution">
    <text evidence="6">The sequence shown here is derived from an EMBL/GenBank/DDBJ whole genome shotgun (WGS) entry which is preliminary data.</text>
</comment>
<protein>
    <submittedName>
        <fullName evidence="6">Uncharacterized protein</fullName>
    </submittedName>
</protein>
<feature type="transmembrane region" description="Helical" evidence="5">
    <location>
        <begin position="89"/>
        <end position="109"/>
    </location>
</feature>
<keyword evidence="4 5" id="KW-0472">Membrane</keyword>
<evidence type="ECO:0000256" key="4">
    <source>
        <dbReference type="ARBA" id="ARBA00023136"/>
    </source>
</evidence>
<accession>A0A1F6DZG8</accession>
<keyword evidence="2 5" id="KW-0812">Transmembrane</keyword>
<evidence type="ECO:0000313" key="6">
    <source>
        <dbReference type="EMBL" id="OGG66813.1"/>
    </source>
</evidence>
<dbReference type="Proteomes" id="UP000178572">
    <property type="component" value="Unassembled WGS sequence"/>
</dbReference>
<dbReference type="EMBL" id="MFLN01000037">
    <property type="protein sequence ID" value="OGG66813.1"/>
    <property type="molecule type" value="Genomic_DNA"/>
</dbReference>
<proteinExistence type="predicted"/>
<dbReference type="Pfam" id="PF04193">
    <property type="entry name" value="PQ-loop"/>
    <property type="match status" value="1"/>
</dbReference>
<name>A0A1F6DZG8_9BACT</name>
<evidence type="ECO:0000313" key="7">
    <source>
        <dbReference type="Proteomes" id="UP000178572"/>
    </source>
</evidence>
<keyword evidence="3 5" id="KW-1133">Transmembrane helix</keyword>
<evidence type="ECO:0000256" key="1">
    <source>
        <dbReference type="ARBA" id="ARBA00004141"/>
    </source>
</evidence>
<dbReference type="Gene3D" id="1.20.1280.290">
    <property type="match status" value="1"/>
</dbReference>
<dbReference type="GO" id="GO:0016020">
    <property type="term" value="C:membrane"/>
    <property type="evidence" value="ECO:0007669"/>
    <property type="project" value="UniProtKB-SubCell"/>
</dbReference>
<dbReference type="AlphaFoldDB" id="A0A1F6DZG8"/>
<comment type="subcellular location">
    <subcellularLocation>
        <location evidence="1">Membrane</location>
        <topology evidence="1">Multi-pass membrane protein</topology>
    </subcellularLocation>
</comment>
<feature type="transmembrane region" description="Helical" evidence="5">
    <location>
        <begin position="66"/>
        <end position="82"/>
    </location>
</feature>
<evidence type="ECO:0000256" key="2">
    <source>
        <dbReference type="ARBA" id="ARBA00022692"/>
    </source>
</evidence>
<dbReference type="InterPro" id="IPR006603">
    <property type="entry name" value="PQ-loop_rpt"/>
</dbReference>
<sequence>MDGHRHLHARKRMSKSLEPYPARTPWKRMLDRAVLGVGILGPIMSIPQIALIYISRDAAGVSPVSFLAWALFDIPWIVYGLVHREPPIVVTYTLWLAFNLLIFLGALIYG</sequence>
<feature type="transmembrane region" description="Helical" evidence="5">
    <location>
        <begin position="33"/>
        <end position="54"/>
    </location>
</feature>